<evidence type="ECO:0000259" key="7">
    <source>
        <dbReference type="PROSITE" id="PS51767"/>
    </source>
</evidence>
<dbReference type="Proteomes" id="UP000800035">
    <property type="component" value="Unassembled WGS sequence"/>
</dbReference>
<feature type="compositionally biased region" description="Basic residues" evidence="5">
    <location>
        <begin position="363"/>
        <end position="379"/>
    </location>
</feature>
<evidence type="ECO:0000256" key="5">
    <source>
        <dbReference type="SAM" id="MobiDB-lite"/>
    </source>
</evidence>
<evidence type="ECO:0000313" key="8">
    <source>
        <dbReference type="EMBL" id="KAF1953788.1"/>
    </source>
</evidence>
<dbReference type="InterPro" id="IPR001969">
    <property type="entry name" value="Aspartic_peptidase_AS"/>
</dbReference>
<reference evidence="8" key="1">
    <citation type="journal article" date="2020" name="Stud. Mycol.">
        <title>101 Dothideomycetes genomes: a test case for predicting lifestyles and emergence of pathogens.</title>
        <authorList>
            <person name="Haridas S."/>
            <person name="Albert R."/>
            <person name="Binder M."/>
            <person name="Bloem J."/>
            <person name="Labutti K."/>
            <person name="Salamov A."/>
            <person name="Andreopoulos B."/>
            <person name="Baker S."/>
            <person name="Barry K."/>
            <person name="Bills G."/>
            <person name="Bluhm B."/>
            <person name="Cannon C."/>
            <person name="Castanera R."/>
            <person name="Culley D."/>
            <person name="Daum C."/>
            <person name="Ezra D."/>
            <person name="Gonzalez J."/>
            <person name="Henrissat B."/>
            <person name="Kuo A."/>
            <person name="Liang C."/>
            <person name="Lipzen A."/>
            <person name="Lutzoni F."/>
            <person name="Magnuson J."/>
            <person name="Mondo S."/>
            <person name="Nolan M."/>
            <person name="Ohm R."/>
            <person name="Pangilinan J."/>
            <person name="Park H.-J."/>
            <person name="Ramirez L."/>
            <person name="Alfaro M."/>
            <person name="Sun H."/>
            <person name="Tritt A."/>
            <person name="Yoshinaga Y."/>
            <person name="Zwiers L.-H."/>
            <person name="Turgeon B."/>
            <person name="Goodwin S."/>
            <person name="Spatafora J."/>
            <person name="Crous P."/>
            <person name="Grigoriev I."/>
        </authorList>
    </citation>
    <scope>NUCLEOTIDE SEQUENCE</scope>
    <source>
        <strain evidence="8">CBS 675.92</strain>
    </source>
</reference>
<evidence type="ECO:0000256" key="2">
    <source>
        <dbReference type="ARBA" id="ARBA00022750"/>
    </source>
</evidence>
<dbReference type="InterPro" id="IPR033121">
    <property type="entry name" value="PEPTIDASE_A1"/>
</dbReference>
<keyword evidence="4 8" id="KW-0645">Protease</keyword>
<dbReference type="PROSITE" id="PS51767">
    <property type="entry name" value="PEPTIDASE_A1"/>
    <property type="match status" value="1"/>
</dbReference>
<feature type="compositionally biased region" description="Low complexity" evidence="5">
    <location>
        <begin position="310"/>
        <end position="321"/>
    </location>
</feature>
<dbReference type="SUPFAM" id="SSF50630">
    <property type="entry name" value="Acid proteases"/>
    <property type="match status" value="2"/>
</dbReference>
<dbReference type="PANTHER" id="PTHR47966:SF47">
    <property type="entry name" value="ENDOPEPTIDASE, PUTATIVE (AFU_ORTHOLOGUE AFUA_3G01220)-RELATED"/>
    <property type="match status" value="1"/>
</dbReference>
<evidence type="ECO:0000256" key="4">
    <source>
        <dbReference type="RuleBase" id="RU000454"/>
    </source>
</evidence>
<proteinExistence type="inferred from homology"/>
<dbReference type="PRINTS" id="PR00792">
    <property type="entry name" value="PEPSIN"/>
</dbReference>
<feature type="compositionally biased region" description="Polar residues" evidence="5">
    <location>
        <begin position="398"/>
        <end position="407"/>
    </location>
</feature>
<dbReference type="OrthoDB" id="15189at2759"/>
<dbReference type="PROSITE" id="PS00141">
    <property type="entry name" value="ASP_PROTEASE"/>
    <property type="match status" value="1"/>
</dbReference>
<sequence length="551" mass="58781">MFVFSYLAFLIPLATCVETSPQERRAPSRIAVTKNVLPLVAASRPYPVIPSSKHLHKRRPFKTAILPLNTSSTASDDDTISKIQQDVLTLGGRVYMINVTLAGKPYTLVIDTGSSDTWIASSTFQCLSKLSRAPLPQEACGFGKLYDKEDSSTFASIPTHTFGVRYTDGEFLLGELGKEVLGVGDKGEELKIEQTIGVVERGWWSGDEISSGLMGLAYSALASNARELNYTSVVFSLFKDRTVPPIFSLALSRPTIQNPVAGGLLAIGGIPDVQHDGEFVSTPIKPVEQDTYAFYSIEVEGFDIAPPADPSSSPGASSWEPNASSDAPLLALGVEDSIPIHMPTSSTSVKSVSTSTSTSTSTPRKKPTKKPTKKPKHPSHTPSPSSHSHAQPRPRQATRPSNSDPNSTIIFVPNLTMVIDSGCTLLYFPDDIADRIASLFVPKAVFAENSNTYLVPCSAAPPRVGVVVAGRSFYVHPDDLMNKAPGAVGGGGVVGGSDGGGVRFGEGRMCTLAVQRRGGGDAVLGDSWLKNVLAVFDLGANEMRFSGREEY</sequence>
<feature type="chain" id="PRO_5025479366" evidence="6">
    <location>
        <begin position="17"/>
        <end position="551"/>
    </location>
</feature>
<dbReference type="GO" id="GO:0000324">
    <property type="term" value="C:fungal-type vacuole"/>
    <property type="evidence" value="ECO:0007669"/>
    <property type="project" value="TreeGrafter"/>
</dbReference>
<dbReference type="Pfam" id="PF00026">
    <property type="entry name" value="Asp"/>
    <property type="match status" value="2"/>
</dbReference>
<comment type="similarity">
    <text evidence="1 4">Belongs to the peptidase A1 family.</text>
</comment>
<dbReference type="GO" id="GO:0004190">
    <property type="term" value="F:aspartic-type endopeptidase activity"/>
    <property type="evidence" value="ECO:0007669"/>
    <property type="project" value="UniProtKB-KW"/>
</dbReference>
<dbReference type="Gene3D" id="2.40.70.10">
    <property type="entry name" value="Acid Proteases"/>
    <property type="match status" value="2"/>
</dbReference>
<dbReference type="GO" id="GO:0006508">
    <property type="term" value="P:proteolysis"/>
    <property type="evidence" value="ECO:0007669"/>
    <property type="project" value="UniProtKB-KW"/>
</dbReference>
<dbReference type="InterPro" id="IPR034164">
    <property type="entry name" value="Pepsin-like_dom"/>
</dbReference>
<feature type="domain" description="Peptidase A1" evidence="7">
    <location>
        <begin position="95"/>
        <end position="546"/>
    </location>
</feature>
<keyword evidence="4" id="KW-0378">Hydrolase</keyword>
<feature type="compositionally biased region" description="Low complexity" evidence="5">
    <location>
        <begin position="380"/>
        <end position="389"/>
    </location>
</feature>
<accession>A0A6A5TN08</accession>
<name>A0A6A5TN08_9PLEO</name>
<evidence type="ECO:0000256" key="3">
    <source>
        <dbReference type="PIRSR" id="PIRSR601461-1"/>
    </source>
</evidence>
<keyword evidence="6" id="KW-0732">Signal</keyword>
<feature type="region of interest" description="Disordered" evidence="5">
    <location>
        <begin position="341"/>
        <end position="407"/>
    </location>
</feature>
<feature type="active site" evidence="3">
    <location>
        <position position="111"/>
    </location>
</feature>
<evidence type="ECO:0000256" key="1">
    <source>
        <dbReference type="ARBA" id="ARBA00007447"/>
    </source>
</evidence>
<feature type="active site" evidence="3">
    <location>
        <position position="420"/>
    </location>
</feature>
<dbReference type="CDD" id="cd05471">
    <property type="entry name" value="pepsin_like"/>
    <property type="match status" value="1"/>
</dbReference>
<feature type="region of interest" description="Disordered" evidence="5">
    <location>
        <begin position="305"/>
        <end position="324"/>
    </location>
</feature>
<evidence type="ECO:0000313" key="9">
    <source>
        <dbReference type="Proteomes" id="UP000800035"/>
    </source>
</evidence>
<feature type="signal peptide" evidence="6">
    <location>
        <begin position="1"/>
        <end position="16"/>
    </location>
</feature>
<dbReference type="EMBL" id="ML977002">
    <property type="protein sequence ID" value="KAF1953788.1"/>
    <property type="molecule type" value="Genomic_DNA"/>
</dbReference>
<keyword evidence="2 4" id="KW-0064">Aspartyl protease</keyword>
<dbReference type="InterPro" id="IPR001461">
    <property type="entry name" value="Aspartic_peptidase_A1"/>
</dbReference>
<protein>
    <submittedName>
        <fullName evidence="8">Acid protease</fullName>
    </submittedName>
</protein>
<organism evidence="8 9">
    <name type="scientific">Byssothecium circinans</name>
    <dbReference type="NCBI Taxonomy" id="147558"/>
    <lineage>
        <taxon>Eukaryota</taxon>
        <taxon>Fungi</taxon>
        <taxon>Dikarya</taxon>
        <taxon>Ascomycota</taxon>
        <taxon>Pezizomycotina</taxon>
        <taxon>Dothideomycetes</taxon>
        <taxon>Pleosporomycetidae</taxon>
        <taxon>Pleosporales</taxon>
        <taxon>Massarineae</taxon>
        <taxon>Massarinaceae</taxon>
        <taxon>Byssothecium</taxon>
    </lineage>
</organism>
<gene>
    <name evidence="8" type="ORF">CC80DRAFT_595679</name>
</gene>
<dbReference type="InterPro" id="IPR021109">
    <property type="entry name" value="Peptidase_aspartic_dom_sf"/>
</dbReference>
<dbReference type="PANTHER" id="PTHR47966">
    <property type="entry name" value="BETA-SITE APP-CLEAVING ENZYME, ISOFORM A-RELATED"/>
    <property type="match status" value="1"/>
</dbReference>
<feature type="compositionally biased region" description="Low complexity" evidence="5">
    <location>
        <begin position="343"/>
        <end position="362"/>
    </location>
</feature>
<evidence type="ECO:0000256" key="6">
    <source>
        <dbReference type="SAM" id="SignalP"/>
    </source>
</evidence>
<keyword evidence="9" id="KW-1185">Reference proteome</keyword>
<dbReference type="AlphaFoldDB" id="A0A6A5TN08"/>